<evidence type="ECO:0000313" key="1">
    <source>
        <dbReference type="EMBL" id="KHJ77283.1"/>
    </source>
</evidence>
<organism evidence="1 2">
    <name type="scientific">Oesophagostomum dentatum</name>
    <name type="common">Nodular worm</name>
    <dbReference type="NCBI Taxonomy" id="61180"/>
    <lineage>
        <taxon>Eukaryota</taxon>
        <taxon>Metazoa</taxon>
        <taxon>Ecdysozoa</taxon>
        <taxon>Nematoda</taxon>
        <taxon>Chromadorea</taxon>
        <taxon>Rhabditida</taxon>
        <taxon>Rhabditina</taxon>
        <taxon>Rhabditomorpha</taxon>
        <taxon>Strongyloidea</taxon>
        <taxon>Strongylidae</taxon>
        <taxon>Oesophagostomum</taxon>
    </lineage>
</organism>
<dbReference type="Proteomes" id="UP000053660">
    <property type="component" value="Unassembled WGS sequence"/>
</dbReference>
<gene>
    <name evidence="1" type="ORF">OESDEN_23097</name>
</gene>
<name>A0A0B1RW36_OESDE</name>
<evidence type="ECO:0000313" key="2">
    <source>
        <dbReference type="Proteomes" id="UP000053660"/>
    </source>
</evidence>
<sequence length="39" mass="4054">MLLFSNFYDKSNTLDGVPQIASTLASTCANTAVSLSANS</sequence>
<dbReference type="AlphaFoldDB" id="A0A0B1RW36"/>
<dbReference type="EMBL" id="KN610916">
    <property type="protein sequence ID" value="KHJ77283.1"/>
    <property type="molecule type" value="Genomic_DNA"/>
</dbReference>
<keyword evidence="2" id="KW-1185">Reference proteome</keyword>
<protein>
    <submittedName>
        <fullName evidence="1">Uncharacterized protein</fullName>
    </submittedName>
</protein>
<accession>A0A0B1RW36</accession>
<reference evidence="1 2" key="1">
    <citation type="submission" date="2014-03" db="EMBL/GenBank/DDBJ databases">
        <title>Draft genome of the hookworm Oesophagostomum dentatum.</title>
        <authorList>
            <person name="Mitreva M."/>
        </authorList>
    </citation>
    <scope>NUCLEOTIDE SEQUENCE [LARGE SCALE GENOMIC DNA]</scope>
    <source>
        <strain evidence="1 2">OD-Hann</strain>
    </source>
</reference>
<proteinExistence type="predicted"/>